<dbReference type="EMBL" id="ML977330">
    <property type="protein sequence ID" value="KAF2112783.1"/>
    <property type="molecule type" value="Genomic_DNA"/>
</dbReference>
<dbReference type="AlphaFoldDB" id="A0A6A5Z182"/>
<evidence type="ECO:0000313" key="2">
    <source>
        <dbReference type="Proteomes" id="UP000799770"/>
    </source>
</evidence>
<keyword evidence="2" id="KW-1185">Reference proteome</keyword>
<reference evidence="1" key="1">
    <citation type="journal article" date="2020" name="Stud. Mycol.">
        <title>101 Dothideomycetes genomes: a test case for predicting lifestyles and emergence of pathogens.</title>
        <authorList>
            <person name="Haridas S."/>
            <person name="Albert R."/>
            <person name="Binder M."/>
            <person name="Bloem J."/>
            <person name="Labutti K."/>
            <person name="Salamov A."/>
            <person name="Andreopoulos B."/>
            <person name="Baker S."/>
            <person name="Barry K."/>
            <person name="Bills G."/>
            <person name="Bluhm B."/>
            <person name="Cannon C."/>
            <person name="Castanera R."/>
            <person name="Culley D."/>
            <person name="Daum C."/>
            <person name="Ezra D."/>
            <person name="Gonzalez J."/>
            <person name="Henrissat B."/>
            <person name="Kuo A."/>
            <person name="Liang C."/>
            <person name="Lipzen A."/>
            <person name="Lutzoni F."/>
            <person name="Magnuson J."/>
            <person name="Mondo S."/>
            <person name="Nolan M."/>
            <person name="Ohm R."/>
            <person name="Pangilinan J."/>
            <person name="Park H.-J."/>
            <person name="Ramirez L."/>
            <person name="Alfaro M."/>
            <person name="Sun H."/>
            <person name="Tritt A."/>
            <person name="Yoshinaga Y."/>
            <person name="Zwiers L.-H."/>
            <person name="Turgeon B."/>
            <person name="Goodwin S."/>
            <person name="Spatafora J."/>
            <person name="Crous P."/>
            <person name="Grigoriev I."/>
        </authorList>
    </citation>
    <scope>NUCLEOTIDE SEQUENCE</scope>
    <source>
        <strain evidence="1">CBS 627.86</strain>
    </source>
</reference>
<organism evidence="1 2">
    <name type="scientific">Lophiotrema nucula</name>
    <dbReference type="NCBI Taxonomy" id="690887"/>
    <lineage>
        <taxon>Eukaryota</taxon>
        <taxon>Fungi</taxon>
        <taxon>Dikarya</taxon>
        <taxon>Ascomycota</taxon>
        <taxon>Pezizomycotina</taxon>
        <taxon>Dothideomycetes</taxon>
        <taxon>Pleosporomycetidae</taxon>
        <taxon>Pleosporales</taxon>
        <taxon>Lophiotremataceae</taxon>
        <taxon>Lophiotrema</taxon>
    </lineage>
</organism>
<dbReference type="Proteomes" id="UP000799770">
    <property type="component" value="Unassembled WGS sequence"/>
</dbReference>
<proteinExistence type="predicted"/>
<accession>A0A6A5Z182</accession>
<protein>
    <submittedName>
        <fullName evidence="1">Uncharacterized protein</fullName>
    </submittedName>
</protein>
<sequence>MSKWRRILGQDEVHSANDFSLNTLARLRTFVQDEEGISTPQGAHWVSPHTPIRIPFPIRIAFF</sequence>
<name>A0A6A5Z182_9PLEO</name>
<evidence type="ECO:0000313" key="1">
    <source>
        <dbReference type="EMBL" id="KAF2112783.1"/>
    </source>
</evidence>
<gene>
    <name evidence="1" type="ORF">BDV96DRAFT_580358</name>
</gene>